<evidence type="ECO:0000259" key="1">
    <source>
        <dbReference type="Pfam" id="PF07883"/>
    </source>
</evidence>
<gene>
    <name evidence="2" type="ORF">SDC9_149892</name>
</gene>
<dbReference type="InterPro" id="IPR014710">
    <property type="entry name" value="RmlC-like_jellyroll"/>
</dbReference>
<dbReference type="InterPro" id="IPR013096">
    <property type="entry name" value="Cupin_2"/>
</dbReference>
<sequence length="137" mass="15123">MKRVILTIAVILLSLSLKAQYNKEIVKQPLMQSDTTYSGQHINFPSGNAVISISKVTIPAGCSTGWHKHDNHVFAYVQQGTLTLELENGYSKEFKKDSTFAEVVNTPHNGVNRGNEDVVLIVFQTLPGKNQTLPGKK</sequence>
<proteinExistence type="predicted"/>
<dbReference type="CDD" id="cd02236">
    <property type="entry name" value="cupin_CV2614-like"/>
    <property type="match status" value="1"/>
</dbReference>
<dbReference type="InterPro" id="IPR011051">
    <property type="entry name" value="RmlC_Cupin_sf"/>
</dbReference>
<organism evidence="2">
    <name type="scientific">bioreactor metagenome</name>
    <dbReference type="NCBI Taxonomy" id="1076179"/>
    <lineage>
        <taxon>unclassified sequences</taxon>
        <taxon>metagenomes</taxon>
        <taxon>ecological metagenomes</taxon>
    </lineage>
</organism>
<reference evidence="2" key="1">
    <citation type="submission" date="2019-08" db="EMBL/GenBank/DDBJ databases">
        <authorList>
            <person name="Kucharzyk K."/>
            <person name="Murdoch R.W."/>
            <person name="Higgins S."/>
            <person name="Loffler F."/>
        </authorList>
    </citation>
    <scope>NUCLEOTIDE SEQUENCE</scope>
</reference>
<name>A0A645EMK7_9ZZZZ</name>
<accession>A0A645EMK7</accession>
<dbReference type="EMBL" id="VSSQ01048630">
    <property type="protein sequence ID" value="MPN02676.1"/>
    <property type="molecule type" value="Genomic_DNA"/>
</dbReference>
<dbReference type="Pfam" id="PF07883">
    <property type="entry name" value="Cupin_2"/>
    <property type="match status" value="1"/>
</dbReference>
<protein>
    <recommendedName>
        <fullName evidence="1">Cupin type-2 domain-containing protein</fullName>
    </recommendedName>
</protein>
<feature type="domain" description="Cupin type-2" evidence="1">
    <location>
        <begin position="56"/>
        <end position="122"/>
    </location>
</feature>
<dbReference type="AlphaFoldDB" id="A0A645EMK7"/>
<dbReference type="SUPFAM" id="SSF51182">
    <property type="entry name" value="RmlC-like cupins"/>
    <property type="match status" value="1"/>
</dbReference>
<dbReference type="Gene3D" id="2.60.120.10">
    <property type="entry name" value="Jelly Rolls"/>
    <property type="match status" value="1"/>
</dbReference>
<evidence type="ECO:0000313" key="2">
    <source>
        <dbReference type="EMBL" id="MPN02676.1"/>
    </source>
</evidence>
<comment type="caution">
    <text evidence="2">The sequence shown here is derived from an EMBL/GenBank/DDBJ whole genome shotgun (WGS) entry which is preliminary data.</text>
</comment>